<dbReference type="EMBL" id="BLYI01000043">
    <property type="protein sequence ID" value="GFO85517.1"/>
    <property type="molecule type" value="Genomic_DNA"/>
</dbReference>
<reference evidence="2" key="1">
    <citation type="submission" date="2020-06" db="EMBL/GenBank/DDBJ databases">
        <title>Characterization of fructooligosaccharide metabolism and fructooligosaccharide-degrading enzymes in human commensal butyrate producers.</title>
        <authorList>
            <person name="Tanno H."/>
            <person name="Fujii T."/>
            <person name="Hirano K."/>
            <person name="Maeno S."/>
            <person name="Tonozuka T."/>
            <person name="Sakamoto M."/>
            <person name="Ohkuma M."/>
            <person name="Tochio T."/>
            <person name="Endo A."/>
        </authorList>
    </citation>
    <scope>NUCLEOTIDE SEQUENCE</scope>
    <source>
        <strain evidence="2">JCM 17466</strain>
    </source>
</reference>
<gene>
    <name evidence="2" type="ORF">ANBU17_18640</name>
</gene>
<comment type="caution">
    <text evidence="2">The sequence shown here is derived from an EMBL/GenBank/DDBJ whole genome shotgun (WGS) entry which is preliminary data.</text>
</comment>
<evidence type="ECO:0000256" key="1">
    <source>
        <dbReference type="SAM" id="SignalP"/>
    </source>
</evidence>
<evidence type="ECO:0000313" key="2">
    <source>
        <dbReference type="EMBL" id="GFO85517.1"/>
    </source>
</evidence>
<feature type="signal peptide" evidence="1">
    <location>
        <begin position="1"/>
        <end position="29"/>
    </location>
</feature>
<sequence>MRQSKKKYFIFLSIAYFIFVLSISTSVNASEQLLTEVEHLENGDYIEILLEYDSTPAITLSSSSKTISGSKTVRYKSGNTTLWTLKVKGSFSYNGSSSKCTSSSVSTTSPGKTWYISKSSASKSKNSATAKATAQRKVSGIVLQTVTRSVTLTCSKSGKLS</sequence>
<keyword evidence="3" id="KW-1185">Reference proteome</keyword>
<name>A0A916Q7A0_9FIRM</name>
<dbReference type="AlphaFoldDB" id="A0A916Q7A0"/>
<proteinExistence type="predicted"/>
<organism evidence="2 3">
    <name type="scientific">Anaerostipes butyraticus</name>
    <dbReference type="NCBI Taxonomy" id="645466"/>
    <lineage>
        <taxon>Bacteria</taxon>
        <taxon>Bacillati</taxon>
        <taxon>Bacillota</taxon>
        <taxon>Clostridia</taxon>
        <taxon>Lachnospirales</taxon>
        <taxon>Lachnospiraceae</taxon>
        <taxon>Anaerostipes</taxon>
    </lineage>
</organism>
<evidence type="ECO:0008006" key="4">
    <source>
        <dbReference type="Google" id="ProtNLM"/>
    </source>
</evidence>
<keyword evidence="1" id="KW-0732">Signal</keyword>
<dbReference type="RefSeq" id="WP_201311222.1">
    <property type="nucleotide sequence ID" value="NZ_BLYI01000043.1"/>
</dbReference>
<accession>A0A916Q7A0</accession>
<protein>
    <recommendedName>
        <fullName evidence="4">Ig-like domain-containing protein</fullName>
    </recommendedName>
</protein>
<feature type="chain" id="PRO_5037702612" description="Ig-like domain-containing protein" evidence="1">
    <location>
        <begin position="30"/>
        <end position="161"/>
    </location>
</feature>
<dbReference type="Proteomes" id="UP000613208">
    <property type="component" value="Unassembled WGS sequence"/>
</dbReference>
<evidence type="ECO:0000313" key="3">
    <source>
        <dbReference type="Proteomes" id="UP000613208"/>
    </source>
</evidence>